<gene>
    <name evidence="1" type="ORF">UFOVP117_363</name>
</gene>
<evidence type="ECO:0000313" key="1">
    <source>
        <dbReference type="EMBL" id="CAB4130316.1"/>
    </source>
</evidence>
<accession>A0A6J5LAP1</accession>
<dbReference type="EMBL" id="LR796235">
    <property type="protein sequence ID" value="CAB4130316.1"/>
    <property type="molecule type" value="Genomic_DNA"/>
</dbReference>
<sequence length="255" mass="30954">MKNYDIVIVAHEKDFSNIKYIVEYSEKNLNFDSIHLILSERKEFEDFEKLKSLTIRPIYHHKETDVLKVDKNRISHRPNWIYQMLLKMFQNVTLNDNFLVIEADCIILSKLNFFNEDRTIIYLARDQYHEQYFNFNKLFGFDREYNHSFISEFIMYDKKIINDMLSKFNCNSVIDFLEIVYNNTNSNCYLADYEFYGNFCYKYHREKIEFKNLNWDFTGKFSNGTYPNWSDSEINELIQKNIGKDVISFHTWGEN</sequence>
<organism evidence="1">
    <name type="scientific">uncultured Caudovirales phage</name>
    <dbReference type="NCBI Taxonomy" id="2100421"/>
    <lineage>
        <taxon>Viruses</taxon>
        <taxon>Duplodnaviria</taxon>
        <taxon>Heunggongvirae</taxon>
        <taxon>Uroviricota</taxon>
        <taxon>Caudoviricetes</taxon>
        <taxon>Peduoviridae</taxon>
        <taxon>Maltschvirus</taxon>
        <taxon>Maltschvirus maltsch</taxon>
    </lineage>
</organism>
<proteinExistence type="predicted"/>
<name>A0A6J5LAP1_9CAUD</name>
<protein>
    <submittedName>
        <fullName evidence="1">Uncharacterized protein</fullName>
    </submittedName>
</protein>
<reference evidence="1" key="1">
    <citation type="submission" date="2020-04" db="EMBL/GenBank/DDBJ databases">
        <authorList>
            <person name="Chiriac C."/>
            <person name="Salcher M."/>
            <person name="Ghai R."/>
            <person name="Kavagutti S V."/>
        </authorList>
    </citation>
    <scope>NUCLEOTIDE SEQUENCE</scope>
</reference>